<dbReference type="InterPro" id="IPR002523">
    <property type="entry name" value="MgTranspt_CorA/ZnTranspt_ZntB"/>
</dbReference>
<dbReference type="Gene3D" id="3.30.460.20">
    <property type="entry name" value="CorA soluble domain-like"/>
    <property type="match status" value="1"/>
</dbReference>
<proteinExistence type="inferred from homology"/>
<keyword evidence="8" id="KW-0406">Ion transport</keyword>
<reference evidence="9" key="1">
    <citation type="submission" date="2022-01" db="EMBL/GenBank/DDBJ databases">
        <authorList>
            <person name="Jo J.-H."/>
            <person name="Im W.-T."/>
        </authorList>
    </citation>
    <scope>NUCLEOTIDE SEQUENCE</scope>
    <source>
        <strain evidence="9">XY25</strain>
    </source>
</reference>
<dbReference type="InterPro" id="IPR045863">
    <property type="entry name" value="CorA_TM1_TM2"/>
</dbReference>
<name>A0ABS9K7Q3_9RHOO</name>
<evidence type="ECO:0000256" key="7">
    <source>
        <dbReference type="ARBA" id="ARBA00023136"/>
    </source>
</evidence>
<dbReference type="Gene3D" id="1.20.58.340">
    <property type="entry name" value="Magnesium transport protein CorA, transmembrane region"/>
    <property type="match status" value="2"/>
</dbReference>
<dbReference type="SUPFAM" id="SSF143865">
    <property type="entry name" value="CorA soluble domain-like"/>
    <property type="match status" value="1"/>
</dbReference>
<evidence type="ECO:0000313" key="10">
    <source>
        <dbReference type="Proteomes" id="UP001165384"/>
    </source>
</evidence>
<evidence type="ECO:0000256" key="8">
    <source>
        <dbReference type="RuleBase" id="RU362010"/>
    </source>
</evidence>
<dbReference type="EMBL" id="JAKLTN010000009">
    <property type="protein sequence ID" value="MCG2579173.1"/>
    <property type="molecule type" value="Genomic_DNA"/>
</dbReference>
<organism evidence="9 10">
    <name type="scientific">Dechloromonas hankyongensis</name>
    <dbReference type="NCBI Taxonomy" id="2908002"/>
    <lineage>
        <taxon>Bacteria</taxon>
        <taxon>Pseudomonadati</taxon>
        <taxon>Pseudomonadota</taxon>
        <taxon>Betaproteobacteria</taxon>
        <taxon>Rhodocyclales</taxon>
        <taxon>Azonexaceae</taxon>
        <taxon>Dechloromonas</taxon>
    </lineage>
</organism>
<keyword evidence="5 8" id="KW-0812">Transmembrane</keyword>
<dbReference type="InterPro" id="IPR045861">
    <property type="entry name" value="CorA_cytoplasmic_dom"/>
</dbReference>
<gene>
    <name evidence="8 9" type="primary">corA</name>
    <name evidence="9" type="ORF">LZ012_19460</name>
</gene>
<dbReference type="InterPro" id="IPR004488">
    <property type="entry name" value="Mg/Co-transport_prot_CorA"/>
</dbReference>
<dbReference type="PANTHER" id="PTHR46494:SF1">
    <property type="entry name" value="CORA FAMILY METAL ION TRANSPORTER (EUROFUNG)"/>
    <property type="match status" value="1"/>
</dbReference>
<keyword evidence="7 8" id="KW-0472">Membrane</keyword>
<accession>A0ABS9K7Q3</accession>
<protein>
    <recommendedName>
        <fullName evidence="8">Magnesium transport protein CorA</fullName>
    </recommendedName>
</protein>
<evidence type="ECO:0000256" key="1">
    <source>
        <dbReference type="ARBA" id="ARBA00004651"/>
    </source>
</evidence>
<sequence>MSKPRKLRSRKAGLPPGTLVHIGEIKTARTAFSVIDFDEQGLQERQLPDPAALARQPRQHATRWVNVYGASSPADLASMGSTFGLHPLVQEDILNTAQRQKLDAYEDYLYLVLHRYELQPNSLDLVQDQISLVIGRDYVLTFQERPSQTFEPIRQRLRGGHGSLRKGGVDTLAYSLIDTVVDSYFGVIEQLNDYAENLEDKILGRPGPGTLEGIHQLKRCVSQLRRNLHPLREVLGTLHRDAGDFFRADIQLYVRDVYDHTVHILESLEDLRDLATGLLDVYLSTVSHRVNLEVRALTVVATIFMPATLIAGIFGMNFKEMPWLANPEGFNYALSLMGLIAVVMLLLFWRRRHI</sequence>
<evidence type="ECO:0000256" key="3">
    <source>
        <dbReference type="ARBA" id="ARBA00022448"/>
    </source>
</evidence>
<comment type="function">
    <text evidence="8">Mediates influx of magnesium ions.</text>
</comment>
<dbReference type="RefSeq" id="WP_275712639.1">
    <property type="nucleotide sequence ID" value="NZ_JAKLTN010000009.1"/>
</dbReference>
<dbReference type="Proteomes" id="UP001165384">
    <property type="component" value="Unassembled WGS sequence"/>
</dbReference>
<keyword evidence="4 8" id="KW-1003">Cell membrane</keyword>
<keyword evidence="3 8" id="KW-0813">Transport</keyword>
<evidence type="ECO:0000256" key="4">
    <source>
        <dbReference type="ARBA" id="ARBA00022475"/>
    </source>
</evidence>
<dbReference type="NCBIfam" id="TIGR00383">
    <property type="entry name" value="corA"/>
    <property type="match status" value="1"/>
</dbReference>
<comment type="subcellular location">
    <subcellularLocation>
        <location evidence="1">Cell membrane</location>
        <topology evidence="1">Multi-pass membrane protein</topology>
    </subcellularLocation>
    <subcellularLocation>
        <location evidence="8">Membrane</location>
        <topology evidence="8">Multi-pass membrane protein</topology>
    </subcellularLocation>
</comment>
<comment type="similarity">
    <text evidence="2 8">Belongs to the CorA metal ion transporter (MIT) (TC 1.A.35) family.</text>
</comment>
<feature type="transmembrane region" description="Helical" evidence="8">
    <location>
        <begin position="330"/>
        <end position="349"/>
    </location>
</feature>
<dbReference type="Pfam" id="PF01544">
    <property type="entry name" value="CorA"/>
    <property type="match status" value="1"/>
</dbReference>
<evidence type="ECO:0000313" key="9">
    <source>
        <dbReference type="EMBL" id="MCG2579173.1"/>
    </source>
</evidence>
<keyword evidence="6 8" id="KW-1133">Transmembrane helix</keyword>
<dbReference type="CDD" id="cd12828">
    <property type="entry name" value="TmCorA-like_1"/>
    <property type="match status" value="1"/>
</dbReference>
<evidence type="ECO:0000256" key="6">
    <source>
        <dbReference type="ARBA" id="ARBA00022989"/>
    </source>
</evidence>
<keyword evidence="10" id="KW-1185">Reference proteome</keyword>
<feature type="transmembrane region" description="Helical" evidence="8">
    <location>
        <begin position="296"/>
        <end position="318"/>
    </location>
</feature>
<evidence type="ECO:0000256" key="2">
    <source>
        <dbReference type="ARBA" id="ARBA00009765"/>
    </source>
</evidence>
<dbReference type="SUPFAM" id="SSF144083">
    <property type="entry name" value="Magnesium transport protein CorA, transmembrane region"/>
    <property type="match status" value="1"/>
</dbReference>
<dbReference type="PANTHER" id="PTHR46494">
    <property type="entry name" value="CORA FAMILY METAL ION TRANSPORTER (EUROFUNG)"/>
    <property type="match status" value="1"/>
</dbReference>
<keyword evidence="8" id="KW-0460">Magnesium</keyword>
<evidence type="ECO:0000256" key="5">
    <source>
        <dbReference type="ARBA" id="ARBA00022692"/>
    </source>
</evidence>
<comment type="caution">
    <text evidence="9">The sequence shown here is derived from an EMBL/GenBank/DDBJ whole genome shotgun (WGS) entry which is preliminary data.</text>
</comment>